<proteinExistence type="predicted"/>
<evidence type="ECO:0000313" key="2">
    <source>
        <dbReference type="Proteomes" id="UP000008237"/>
    </source>
</evidence>
<dbReference type="PROSITE" id="PS51257">
    <property type="entry name" value="PROKAR_LIPOPROTEIN"/>
    <property type="match status" value="1"/>
</dbReference>
<name>E2BSH6_HARSA</name>
<dbReference type="Proteomes" id="UP000008237">
    <property type="component" value="Unassembled WGS sequence"/>
</dbReference>
<reference evidence="1 2" key="1">
    <citation type="journal article" date="2010" name="Science">
        <title>Genomic comparison of the ants Camponotus floridanus and Harpegnathos saltator.</title>
        <authorList>
            <person name="Bonasio R."/>
            <person name="Zhang G."/>
            <person name="Ye C."/>
            <person name="Mutti N.S."/>
            <person name="Fang X."/>
            <person name="Qin N."/>
            <person name="Donahue G."/>
            <person name="Yang P."/>
            <person name="Li Q."/>
            <person name="Li C."/>
            <person name="Zhang P."/>
            <person name="Huang Z."/>
            <person name="Berger S.L."/>
            <person name="Reinberg D."/>
            <person name="Wang J."/>
            <person name="Liebig J."/>
        </authorList>
    </citation>
    <scope>NUCLEOTIDE SEQUENCE [LARGE SCALE GENOMIC DNA]</scope>
    <source>
        <strain evidence="1 2">R22 G/1</strain>
    </source>
</reference>
<sequence>MGINPARPNHHALSVVSCANGSREISNCEGGDYLHDGDDDDDDYCPRPGLASSVYAAVRLTSTVA</sequence>
<keyword evidence="2" id="KW-1185">Reference proteome</keyword>
<protein>
    <submittedName>
        <fullName evidence="1">Uncharacterized protein</fullName>
    </submittedName>
</protein>
<dbReference type="EMBL" id="GL450233">
    <property type="protein sequence ID" value="EFN81364.1"/>
    <property type="molecule type" value="Genomic_DNA"/>
</dbReference>
<evidence type="ECO:0000313" key="1">
    <source>
        <dbReference type="EMBL" id="EFN81364.1"/>
    </source>
</evidence>
<dbReference type="AlphaFoldDB" id="E2BSH6"/>
<dbReference type="InParanoid" id="E2BSH6"/>
<accession>E2BSH6</accession>
<gene>
    <name evidence="1" type="ORF">EAI_00353</name>
</gene>
<organism evidence="2">
    <name type="scientific">Harpegnathos saltator</name>
    <name type="common">Jerdon's jumping ant</name>
    <dbReference type="NCBI Taxonomy" id="610380"/>
    <lineage>
        <taxon>Eukaryota</taxon>
        <taxon>Metazoa</taxon>
        <taxon>Ecdysozoa</taxon>
        <taxon>Arthropoda</taxon>
        <taxon>Hexapoda</taxon>
        <taxon>Insecta</taxon>
        <taxon>Pterygota</taxon>
        <taxon>Neoptera</taxon>
        <taxon>Endopterygota</taxon>
        <taxon>Hymenoptera</taxon>
        <taxon>Apocrita</taxon>
        <taxon>Aculeata</taxon>
        <taxon>Formicoidea</taxon>
        <taxon>Formicidae</taxon>
        <taxon>Ponerinae</taxon>
        <taxon>Ponerini</taxon>
        <taxon>Harpegnathos</taxon>
    </lineage>
</organism>